<evidence type="ECO:0000256" key="1">
    <source>
        <dbReference type="SAM" id="MobiDB-lite"/>
    </source>
</evidence>
<dbReference type="Proteomes" id="UP001159364">
    <property type="component" value="Linkage Group LG05"/>
</dbReference>
<gene>
    <name evidence="2" type="ORF">K2173_003155</name>
</gene>
<feature type="compositionally biased region" description="Low complexity" evidence="1">
    <location>
        <begin position="146"/>
        <end position="167"/>
    </location>
</feature>
<dbReference type="EMBL" id="JAIWQS010000005">
    <property type="protein sequence ID" value="KAJ8763683.1"/>
    <property type="molecule type" value="Genomic_DNA"/>
</dbReference>
<name>A0AAV8TC42_9ROSI</name>
<organism evidence="2 3">
    <name type="scientific">Erythroxylum novogranatense</name>
    <dbReference type="NCBI Taxonomy" id="1862640"/>
    <lineage>
        <taxon>Eukaryota</taxon>
        <taxon>Viridiplantae</taxon>
        <taxon>Streptophyta</taxon>
        <taxon>Embryophyta</taxon>
        <taxon>Tracheophyta</taxon>
        <taxon>Spermatophyta</taxon>
        <taxon>Magnoliopsida</taxon>
        <taxon>eudicotyledons</taxon>
        <taxon>Gunneridae</taxon>
        <taxon>Pentapetalae</taxon>
        <taxon>rosids</taxon>
        <taxon>fabids</taxon>
        <taxon>Malpighiales</taxon>
        <taxon>Erythroxylaceae</taxon>
        <taxon>Erythroxylum</taxon>
    </lineage>
</organism>
<dbReference type="InterPro" id="IPR022251">
    <property type="entry name" value="DUF3774_wound-induced"/>
</dbReference>
<evidence type="ECO:0000313" key="2">
    <source>
        <dbReference type="EMBL" id="KAJ8763683.1"/>
    </source>
</evidence>
<comment type="caution">
    <text evidence="2">The sequence shown here is derived from an EMBL/GenBank/DDBJ whole genome shotgun (WGS) entry which is preliminary data.</text>
</comment>
<evidence type="ECO:0000313" key="3">
    <source>
        <dbReference type="Proteomes" id="UP001159364"/>
    </source>
</evidence>
<protein>
    <recommendedName>
        <fullName evidence="4">Wound-responsive family protein</fullName>
    </recommendedName>
</protein>
<reference evidence="2 3" key="1">
    <citation type="submission" date="2021-09" db="EMBL/GenBank/DDBJ databases">
        <title>Genomic insights and catalytic innovation underlie evolution of tropane alkaloids biosynthesis.</title>
        <authorList>
            <person name="Wang Y.-J."/>
            <person name="Tian T."/>
            <person name="Huang J.-P."/>
            <person name="Huang S.-X."/>
        </authorList>
    </citation>
    <scope>NUCLEOTIDE SEQUENCE [LARGE SCALE GENOMIC DNA]</scope>
    <source>
        <strain evidence="2">KIB-2018</strain>
        <tissue evidence="2">Leaf</tissue>
    </source>
</reference>
<dbReference type="Pfam" id="PF12609">
    <property type="entry name" value="DUF3774"/>
    <property type="match status" value="2"/>
</dbReference>
<accession>A0AAV8TC42</accession>
<evidence type="ECO:0008006" key="4">
    <source>
        <dbReference type="Google" id="ProtNLM"/>
    </source>
</evidence>
<feature type="region of interest" description="Disordered" evidence="1">
    <location>
        <begin position="146"/>
        <end position="180"/>
    </location>
</feature>
<dbReference type="AlphaFoldDB" id="A0AAV8TC42"/>
<dbReference type="PANTHER" id="PTHR33090">
    <property type="entry name" value="DUF3774 DOMAIN PROTEIN-RELATED"/>
    <property type="match status" value="1"/>
</dbReference>
<proteinExistence type="predicted"/>
<sequence>MKDQGICRWNHTIRSLEERAMTNMTTFIQDKMMPPSSIMPHDDMLKSEDFIKKIMHLNCWGPNTTSPQNSSPLLTKSQSSHLSRSLKIRKELLMSAAGKAWIVATSIGAVEALKDQGVCRWNYTMRSMIQHAQNKLRAYSQYNTSSTASSSSSSTVATSSSTASSAKESSHAVSVTNKREERVRKVMDISSWGPSTVRF</sequence>
<keyword evidence="3" id="KW-1185">Reference proteome</keyword>